<reference evidence="2 3" key="1">
    <citation type="journal article" date="2023" name="Plants (Basel)">
        <title>Bridging the Gap: Combining Genomics and Transcriptomics Approaches to Understand Stylosanthes scabra, an Orphan Legume from the Brazilian Caatinga.</title>
        <authorList>
            <person name="Ferreira-Neto J.R.C."/>
            <person name="da Silva M.D."/>
            <person name="Binneck E."/>
            <person name="de Melo N.F."/>
            <person name="da Silva R.H."/>
            <person name="de Melo A.L.T.M."/>
            <person name="Pandolfi V."/>
            <person name="Bustamante F.O."/>
            <person name="Brasileiro-Vidal A.C."/>
            <person name="Benko-Iseppon A.M."/>
        </authorList>
    </citation>
    <scope>NUCLEOTIDE SEQUENCE [LARGE SCALE GENOMIC DNA]</scope>
    <source>
        <tissue evidence="2">Leaves</tissue>
    </source>
</reference>
<organism evidence="2 3">
    <name type="scientific">Stylosanthes scabra</name>
    <dbReference type="NCBI Taxonomy" id="79078"/>
    <lineage>
        <taxon>Eukaryota</taxon>
        <taxon>Viridiplantae</taxon>
        <taxon>Streptophyta</taxon>
        <taxon>Embryophyta</taxon>
        <taxon>Tracheophyta</taxon>
        <taxon>Spermatophyta</taxon>
        <taxon>Magnoliopsida</taxon>
        <taxon>eudicotyledons</taxon>
        <taxon>Gunneridae</taxon>
        <taxon>Pentapetalae</taxon>
        <taxon>rosids</taxon>
        <taxon>fabids</taxon>
        <taxon>Fabales</taxon>
        <taxon>Fabaceae</taxon>
        <taxon>Papilionoideae</taxon>
        <taxon>50 kb inversion clade</taxon>
        <taxon>dalbergioids sensu lato</taxon>
        <taxon>Dalbergieae</taxon>
        <taxon>Pterocarpus clade</taxon>
        <taxon>Stylosanthes</taxon>
    </lineage>
</organism>
<dbReference type="Proteomes" id="UP001341840">
    <property type="component" value="Unassembled WGS sequence"/>
</dbReference>
<evidence type="ECO:0000313" key="3">
    <source>
        <dbReference type="Proteomes" id="UP001341840"/>
    </source>
</evidence>
<gene>
    <name evidence="2" type="ORF">PIB30_055844</name>
</gene>
<evidence type="ECO:0000256" key="1">
    <source>
        <dbReference type="SAM" id="MobiDB-lite"/>
    </source>
</evidence>
<sequence length="136" mass="15507">MTSRGALCTTEVLDAQQRCLCTQRRYMRNRKRTVVKLYPVTDIVECEQQPTYELMTCTRIRHASYLDNVADFMKTSPPTERILDISGFTISRLRSVPPGGTSRGARQPSSTRQMEKLSMSLVYDRVFPSPCSTFEG</sequence>
<comment type="caution">
    <text evidence="2">The sequence shown here is derived from an EMBL/GenBank/DDBJ whole genome shotgun (WGS) entry which is preliminary data.</text>
</comment>
<keyword evidence="3" id="KW-1185">Reference proteome</keyword>
<dbReference type="EMBL" id="JASCZI010272300">
    <property type="protein sequence ID" value="MED6221548.1"/>
    <property type="molecule type" value="Genomic_DNA"/>
</dbReference>
<protein>
    <submittedName>
        <fullName evidence="2">Uncharacterized protein</fullName>
    </submittedName>
</protein>
<proteinExistence type="predicted"/>
<name>A0ABU6ZHV7_9FABA</name>
<feature type="region of interest" description="Disordered" evidence="1">
    <location>
        <begin position="94"/>
        <end position="114"/>
    </location>
</feature>
<evidence type="ECO:0000313" key="2">
    <source>
        <dbReference type="EMBL" id="MED6221548.1"/>
    </source>
</evidence>
<accession>A0ABU6ZHV7</accession>